<evidence type="ECO:0000256" key="5">
    <source>
        <dbReference type="ARBA" id="ARBA00046315"/>
    </source>
</evidence>
<dbReference type="Gene3D" id="3.40.640.10">
    <property type="entry name" value="Type I PLP-dependent aspartate aminotransferase-like (Major domain)"/>
    <property type="match status" value="1"/>
</dbReference>
<name>A0A1T5E5N8_9SPHN</name>
<gene>
    <name evidence="10" type="ORF">SAMN06295920_106202</name>
</gene>
<comment type="cofactor">
    <cofactor evidence="1 9">
        <name>pyridoxal 5'-phosphate</name>
        <dbReference type="ChEBI" id="CHEBI:597326"/>
    </cofactor>
</comment>
<dbReference type="STRING" id="439228.SAMN06295920_106202"/>
<feature type="modified residue" description="N6-(pyridoxal phosphate)lysine" evidence="8">
    <location>
        <position position="243"/>
    </location>
</feature>
<evidence type="ECO:0000313" key="11">
    <source>
        <dbReference type="Proteomes" id="UP000189818"/>
    </source>
</evidence>
<dbReference type="PROSITE" id="PS00868">
    <property type="entry name" value="CYS_MET_METAB_PP"/>
    <property type="match status" value="1"/>
</dbReference>
<dbReference type="GO" id="GO:0019346">
    <property type="term" value="P:transsulfuration"/>
    <property type="evidence" value="ECO:0007669"/>
    <property type="project" value="InterPro"/>
</dbReference>
<evidence type="ECO:0000313" key="10">
    <source>
        <dbReference type="EMBL" id="SKB79169.1"/>
    </source>
</evidence>
<proteinExistence type="inferred from homology"/>
<dbReference type="InterPro" id="IPR015422">
    <property type="entry name" value="PyrdxlP-dep_Trfase_small"/>
</dbReference>
<dbReference type="SUPFAM" id="SSF53383">
    <property type="entry name" value="PLP-dependent transferases"/>
    <property type="match status" value="1"/>
</dbReference>
<dbReference type="GO" id="GO:0030170">
    <property type="term" value="F:pyridoxal phosphate binding"/>
    <property type="evidence" value="ECO:0007669"/>
    <property type="project" value="InterPro"/>
</dbReference>
<dbReference type="InterPro" id="IPR000277">
    <property type="entry name" value="Cys/Met-Metab_PyrdxlP-dep_enz"/>
</dbReference>
<evidence type="ECO:0000256" key="6">
    <source>
        <dbReference type="ARBA" id="ARBA00047517"/>
    </source>
</evidence>
<protein>
    <submittedName>
        <fullName evidence="10">Cystathionine beta-lyase</fullName>
    </submittedName>
</protein>
<reference evidence="11" key="1">
    <citation type="submission" date="2017-02" db="EMBL/GenBank/DDBJ databases">
        <authorList>
            <person name="Varghese N."/>
            <person name="Submissions S."/>
        </authorList>
    </citation>
    <scope>NUCLEOTIDE SEQUENCE [LARGE SCALE GENOMIC DNA]</scope>
    <source>
        <strain evidence="11">UM2</strain>
    </source>
</reference>
<evidence type="ECO:0000256" key="8">
    <source>
        <dbReference type="PIRSR" id="PIRSR001434-2"/>
    </source>
</evidence>
<dbReference type="InterPro" id="IPR015424">
    <property type="entry name" value="PyrdxlP-dep_Trfase"/>
</dbReference>
<keyword evidence="4 10" id="KW-0456">Lyase</keyword>
<comment type="similarity">
    <text evidence="2 9">Belongs to the trans-sulfuration enzymes family.</text>
</comment>
<dbReference type="Proteomes" id="UP000189818">
    <property type="component" value="Unassembled WGS sequence"/>
</dbReference>
<dbReference type="PANTHER" id="PTHR43500:SF1">
    <property type="entry name" value="CYSTATHIONINE BETA-LYASE-RELATED"/>
    <property type="match status" value="1"/>
</dbReference>
<evidence type="ECO:0000256" key="7">
    <source>
        <dbReference type="ARBA" id="ARBA00047625"/>
    </source>
</evidence>
<evidence type="ECO:0000256" key="2">
    <source>
        <dbReference type="ARBA" id="ARBA00009077"/>
    </source>
</evidence>
<dbReference type="PANTHER" id="PTHR43500">
    <property type="entry name" value="CYSTATHIONINE BETA-LYASE-RELATED"/>
    <property type="match status" value="1"/>
</dbReference>
<dbReference type="Gene3D" id="3.90.1150.10">
    <property type="entry name" value="Aspartate Aminotransferase, domain 1"/>
    <property type="match status" value="1"/>
</dbReference>
<comment type="catalytic activity">
    <reaction evidence="7">
        <text>an S-substituted L-cysteine + H2O = a thiol + pyruvate + NH4(+)</text>
        <dbReference type="Rhea" id="RHEA:18121"/>
        <dbReference type="ChEBI" id="CHEBI:15361"/>
        <dbReference type="ChEBI" id="CHEBI:15377"/>
        <dbReference type="ChEBI" id="CHEBI:28938"/>
        <dbReference type="ChEBI" id="CHEBI:29256"/>
        <dbReference type="ChEBI" id="CHEBI:58717"/>
        <dbReference type="EC" id="4.4.1.13"/>
    </reaction>
</comment>
<dbReference type="InterPro" id="IPR015421">
    <property type="entry name" value="PyrdxlP-dep_Trfase_major"/>
</dbReference>
<dbReference type="InterPro" id="IPR006233">
    <property type="entry name" value="Cys_b_lyase_bac"/>
</dbReference>
<organism evidence="10 11">
    <name type="scientific">Rhizorhabdus histidinilytica</name>
    <dbReference type="NCBI Taxonomy" id="439228"/>
    <lineage>
        <taxon>Bacteria</taxon>
        <taxon>Pseudomonadati</taxon>
        <taxon>Pseudomonadota</taxon>
        <taxon>Alphaproteobacteria</taxon>
        <taxon>Sphingomonadales</taxon>
        <taxon>Sphingomonadaceae</taxon>
        <taxon>Rhizorhabdus</taxon>
    </lineage>
</organism>
<dbReference type="GO" id="GO:0047804">
    <property type="term" value="F:cysteine-S-conjugate beta-lyase activity"/>
    <property type="evidence" value="ECO:0007669"/>
    <property type="project" value="UniProtKB-EC"/>
</dbReference>
<sequence length="431" mass="46194">MMRHDSMRIYYRPAPYKIWAWTPKLRALRSPGDRAIVAAMKDLTKVVHHPPVDKDGFTSLAVPTYRASTIVFDSADAYAQRKRRGASGYAYGLHGTPTTRTLESQLSALEEAAGTIILPSGQAGIALIFLTVLGPGDTVLVPANLYPPALDLCRDILAPLGIGHRVYDPTIGAGIAALIDPDCRLIWTESPGSATMEVGDLPAIVAAARDRGVLTGCDNSWATPLLFKPLAIGMDFAMEAITKYIGGHSDLLLGSVSVRDPAWDVRLRERAHMLGIGVSPDDCTIALRGIETLGVRLGHIGGVALDFAGRLADHPVVERVLHPALPDCPGHVFWKRDFKGASGVFSVIFAPEREALLDAALAHMRSFVIGASWGGTRSLLAPMTMPAERLGGPPGRSRRLLRISIGLEDRDDLWSDLADLLDRLAGSAAAG</sequence>
<keyword evidence="11" id="KW-1185">Reference proteome</keyword>
<comment type="catalytic activity">
    <reaction evidence="6">
        <text>L,L-cystathionine + H2O = L-homocysteine + pyruvate + NH4(+)</text>
        <dbReference type="Rhea" id="RHEA:13965"/>
        <dbReference type="ChEBI" id="CHEBI:15361"/>
        <dbReference type="ChEBI" id="CHEBI:15377"/>
        <dbReference type="ChEBI" id="CHEBI:28938"/>
        <dbReference type="ChEBI" id="CHEBI:58161"/>
        <dbReference type="ChEBI" id="CHEBI:58199"/>
    </reaction>
</comment>
<evidence type="ECO:0000256" key="3">
    <source>
        <dbReference type="ARBA" id="ARBA00022898"/>
    </source>
</evidence>
<dbReference type="PIRSF" id="PIRSF001434">
    <property type="entry name" value="CGS"/>
    <property type="match status" value="1"/>
</dbReference>
<evidence type="ECO:0000256" key="9">
    <source>
        <dbReference type="RuleBase" id="RU362118"/>
    </source>
</evidence>
<dbReference type="GO" id="GO:0019450">
    <property type="term" value="P:L-cysteine catabolic process to pyruvate"/>
    <property type="evidence" value="ECO:0007669"/>
    <property type="project" value="TreeGrafter"/>
</dbReference>
<dbReference type="AlphaFoldDB" id="A0A1T5E5N8"/>
<comment type="pathway">
    <text evidence="5">Amino-acid biosynthesis; L-methionine biosynthesis via de novo pathway; L-homocysteine from L-cystathionine: step 1/1.</text>
</comment>
<dbReference type="EMBL" id="FUYM01000006">
    <property type="protein sequence ID" value="SKB79169.1"/>
    <property type="molecule type" value="Genomic_DNA"/>
</dbReference>
<accession>A0A1T5E5N8</accession>
<dbReference type="InterPro" id="IPR054542">
    <property type="entry name" value="Cys_met_metab_PP"/>
</dbReference>
<evidence type="ECO:0000256" key="4">
    <source>
        <dbReference type="ARBA" id="ARBA00023239"/>
    </source>
</evidence>
<dbReference type="OrthoDB" id="9790858at2"/>
<keyword evidence="3 8" id="KW-0663">Pyridoxal phosphate</keyword>
<dbReference type="Pfam" id="PF01053">
    <property type="entry name" value="Cys_Met_Meta_PP"/>
    <property type="match status" value="1"/>
</dbReference>
<evidence type="ECO:0000256" key="1">
    <source>
        <dbReference type="ARBA" id="ARBA00001933"/>
    </source>
</evidence>